<name>A0A2S6IQQ3_9FLAO</name>
<dbReference type="OrthoDB" id="1144376at2"/>
<accession>A0A2S6IQQ3</accession>
<evidence type="ECO:0008006" key="3">
    <source>
        <dbReference type="Google" id="ProtNLM"/>
    </source>
</evidence>
<dbReference type="RefSeq" id="WP_104514134.1">
    <property type="nucleotide sequence ID" value="NZ_PTJE01000001.1"/>
</dbReference>
<organism evidence="1 2">
    <name type="scientific">Nonlabens xylanidelens</name>
    <dbReference type="NCBI Taxonomy" id="191564"/>
    <lineage>
        <taxon>Bacteria</taxon>
        <taxon>Pseudomonadati</taxon>
        <taxon>Bacteroidota</taxon>
        <taxon>Flavobacteriia</taxon>
        <taxon>Flavobacteriales</taxon>
        <taxon>Flavobacteriaceae</taxon>
        <taxon>Nonlabens</taxon>
    </lineage>
</organism>
<evidence type="ECO:0000313" key="2">
    <source>
        <dbReference type="Proteomes" id="UP000239002"/>
    </source>
</evidence>
<reference evidence="1 2" key="1">
    <citation type="submission" date="2018-02" db="EMBL/GenBank/DDBJ databases">
        <title>Genomic Encyclopedia of Archaeal and Bacterial Type Strains, Phase II (KMG-II): from individual species to whole genera.</title>
        <authorList>
            <person name="Goeker M."/>
        </authorList>
    </citation>
    <scope>NUCLEOTIDE SEQUENCE [LARGE SCALE GENOMIC DNA]</scope>
    <source>
        <strain evidence="1 2">DSM 16809</strain>
    </source>
</reference>
<gene>
    <name evidence="1" type="ORF">LY01_00406</name>
</gene>
<dbReference type="EMBL" id="PTJE01000001">
    <property type="protein sequence ID" value="PPK96583.1"/>
    <property type="molecule type" value="Genomic_DNA"/>
</dbReference>
<evidence type="ECO:0000313" key="1">
    <source>
        <dbReference type="EMBL" id="PPK96583.1"/>
    </source>
</evidence>
<protein>
    <recommendedName>
        <fullName evidence="3">Prophage protein DUF1660</fullName>
    </recommendedName>
</protein>
<proteinExistence type="predicted"/>
<sequence>MRKKYSPIKAARCSITKHNYQVSHVVNERVQEMCCSKCGKQITNTIYGEVVPLNDLHSQINEALNDMARKRQKAGLVVSYS</sequence>
<dbReference type="AlphaFoldDB" id="A0A2S6IQQ3"/>
<comment type="caution">
    <text evidence="1">The sequence shown here is derived from an EMBL/GenBank/DDBJ whole genome shotgun (WGS) entry which is preliminary data.</text>
</comment>
<keyword evidence="2" id="KW-1185">Reference proteome</keyword>
<dbReference type="Proteomes" id="UP000239002">
    <property type="component" value="Unassembled WGS sequence"/>
</dbReference>